<dbReference type="Proteomes" id="UP000838412">
    <property type="component" value="Chromosome 4"/>
</dbReference>
<evidence type="ECO:0000313" key="4">
    <source>
        <dbReference type="Proteomes" id="UP000838412"/>
    </source>
</evidence>
<feature type="compositionally biased region" description="Low complexity" evidence="1">
    <location>
        <begin position="156"/>
        <end position="173"/>
    </location>
</feature>
<dbReference type="Gene3D" id="1.10.10.60">
    <property type="entry name" value="Homeodomain-like"/>
    <property type="match status" value="1"/>
</dbReference>
<dbReference type="InterPro" id="IPR044822">
    <property type="entry name" value="Myb_DNA-bind_4"/>
</dbReference>
<feature type="compositionally biased region" description="Polar residues" evidence="1">
    <location>
        <begin position="349"/>
        <end position="362"/>
    </location>
</feature>
<name>A0A8K0ERD5_BRALA</name>
<dbReference type="PANTHER" id="PTHR47595:SF1">
    <property type="entry name" value="MYB_SANT-LIKE DNA-BINDING DOMAIN-CONTAINING PROTEIN"/>
    <property type="match status" value="1"/>
</dbReference>
<dbReference type="EMBL" id="OV696689">
    <property type="protein sequence ID" value="CAH1263517.1"/>
    <property type="molecule type" value="Genomic_DNA"/>
</dbReference>
<feature type="domain" description="Myb/SANT-like DNA-binding" evidence="2">
    <location>
        <begin position="11"/>
        <end position="98"/>
    </location>
</feature>
<feature type="compositionally biased region" description="Polar residues" evidence="1">
    <location>
        <begin position="380"/>
        <end position="393"/>
    </location>
</feature>
<dbReference type="Pfam" id="PF13837">
    <property type="entry name" value="Myb_DNA-bind_4"/>
    <property type="match status" value="1"/>
</dbReference>
<feature type="compositionally biased region" description="Low complexity" evidence="1">
    <location>
        <begin position="364"/>
        <end position="377"/>
    </location>
</feature>
<proteinExistence type="predicted"/>
<evidence type="ECO:0000259" key="2">
    <source>
        <dbReference type="Pfam" id="PF13837"/>
    </source>
</evidence>
<dbReference type="AlphaFoldDB" id="A0A8K0ERD5"/>
<feature type="region of interest" description="Disordered" evidence="1">
    <location>
        <begin position="109"/>
        <end position="246"/>
    </location>
</feature>
<reference evidence="3" key="1">
    <citation type="submission" date="2022-01" db="EMBL/GenBank/DDBJ databases">
        <authorList>
            <person name="Braso-Vives M."/>
        </authorList>
    </citation>
    <scope>NUCLEOTIDE SEQUENCE</scope>
</reference>
<feature type="region of interest" description="Disordered" evidence="1">
    <location>
        <begin position="282"/>
        <end position="393"/>
    </location>
</feature>
<protein>
    <submittedName>
        <fullName evidence="3">ZSCAN29 protein</fullName>
    </submittedName>
</protein>
<gene>
    <name evidence="3" type="primary">ZSCAN29</name>
    <name evidence="3" type="ORF">BLAG_LOCUS18195</name>
</gene>
<keyword evidence="4" id="KW-1185">Reference proteome</keyword>
<dbReference type="PANTHER" id="PTHR47595">
    <property type="entry name" value="HEAT SHOCK 70 KDA PROTEIN 14"/>
    <property type="match status" value="1"/>
</dbReference>
<accession>A0A8K0ERD5</accession>
<feature type="compositionally biased region" description="Polar residues" evidence="1">
    <location>
        <begin position="288"/>
        <end position="313"/>
    </location>
</feature>
<organism evidence="3 4">
    <name type="scientific">Branchiostoma lanceolatum</name>
    <name type="common">Common lancelet</name>
    <name type="synonym">Amphioxus lanceolatum</name>
    <dbReference type="NCBI Taxonomy" id="7740"/>
    <lineage>
        <taxon>Eukaryota</taxon>
        <taxon>Metazoa</taxon>
        <taxon>Chordata</taxon>
        <taxon>Cephalochordata</taxon>
        <taxon>Leptocardii</taxon>
        <taxon>Amphioxiformes</taxon>
        <taxon>Branchiostomatidae</taxon>
        <taxon>Branchiostoma</taxon>
    </lineage>
</organism>
<evidence type="ECO:0000313" key="3">
    <source>
        <dbReference type="EMBL" id="CAH1263517.1"/>
    </source>
</evidence>
<feature type="compositionally biased region" description="Basic and acidic residues" evidence="1">
    <location>
        <begin position="234"/>
        <end position="246"/>
    </location>
</feature>
<sequence>MAPKKGDGVARCTWGIPETKCLISIWSEDAIQKQLETPRNRMAYASITHRLQEAGYERTQSQVNRKIRDLRGSYGKAKRANEKSGGGRTTCPFWDELHVFLGDREAMDPQSYLESQEDSESSAGEGSDGSDAGDEASGSPRGPSPPPEDDAEDSLDTSTSSSTSNNPAKKSSTQPEKRKAEEEGGGVEKKGKTDSKQSKTGKDGYLKKQRKKTTRLENAFAGLEKSIGSLQEGQEDRQREADKQRADEWKEHDLRMLQMQQDHETRTVTNMMGQFMAMMGQFMANQQGSTQSPPTSWGSSMPHSTAPSGSLYTGTYGGQSGAPPMSYNPAPYPPTAGGQSWSSSMPSSAVPTGNQYQSQGPSMSYPSPTVPHSSPPVSEDPSTSDKPTYTQLY</sequence>
<evidence type="ECO:0000256" key="1">
    <source>
        <dbReference type="SAM" id="MobiDB-lite"/>
    </source>
</evidence>
<feature type="compositionally biased region" description="Basic and acidic residues" evidence="1">
    <location>
        <begin position="175"/>
        <end position="206"/>
    </location>
</feature>
<dbReference type="OrthoDB" id="691673at2759"/>
<feature type="region of interest" description="Disordered" evidence="1">
    <location>
        <begin position="68"/>
        <end position="92"/>
    </location>
</feature>